<gene>
    <name evidence="1" type="ORF">BPT24_192</name>
</gene>
<dbReference type="EMBL" id="LC168164">
    <property type="protein sequence ID" value="BAV39317.1"/>
    <property type="molecule type" value="Genomic_DNA"/>
</dbReference>
<keyword evidence="2" id="KW-1185">Reference proteome</keyword>
<dbReference type="Proteomes" id="UP000224877">
    <property type="component" value="Segment"/>
</dbReference>
<reference evidence="1 2" key="1">
    <citation type="submission" date="2016-07" db="EMBL/GenBank/DDBJ databases">
        <title>Characterization of three bacteriophages infecting bacteria isolated from shrimp culture pond water.</title>
        <authorList>
            <person name="Khoa H.V."/>
        </authorList>
    </citation>
    <scope>NUCLEOTIDE SEQUENCE [LARGE SCALE GENOMIC DNA]</scope>
</reference>
<proteinExistence type="predicted"/>
<name>A0A1B4XWZ7_9CAUD</name>
<protein>
    <submittedName>
        <fullName evidence="1">Uncharacterized protein</fullName>
    </submittedName>
</protein>
<sequence>MELKILNKVQLSKASDLKLNRMQIEESIKQLNLRNDYGFFVPIGTGKLTNYIDLDEIAFIAYNFRLIDGWITADLRASKEVYGYFIDEAILNSSDWIKERIKFIPEYDNDLIIWWNLENVHSSNKKKKEQLLDEPKKSIISNGQKMLKMNFCFLLPKNFKGSLDDAFNYFVEQYKLKSELSEINEYDDDVNVDNDHNDIIYKWANLAQKQGYRFYSESSLNEIETDENGKIMSINSL</sequence>
<evidence type="ECO:0000313" key="1">
    <source>
        <dbReference type="EMBL" id="BAV39317.1"/>
    </source>
</evidence>
<accession>A0A1B4XWZ7</accession>
<evidence type="ECO:0000313" key="2">
    <source>
        <dbReference type="Proteomes" id="UP000224877"/>
    </source>
</evidence>
<organism evidence="1 2">
    <name type="scientific">Tenacibaculum phage pT24</name>
    <dbReference type="NCBI Taxonomy" id="1880590"/>
    <lineage>
        <taxon>Viruses</taxon>
        <taxon>Duplodnaviria</taxon>
        <taxon>Heunggongvirae</taxon>
        <taxon>Uroviricota</taxon>
        <taxon>Caudoviricetes</taxon>
        <taxon>Kungbxnavirus</taxon>
        <taxon>Kungbxnavirus pT24</taxon>
    </lineage>
</organism>